<dbReference type="OrthoDB" id="9803979at2"/>
<name>A0A7X2UY56_9PSED</name>
<proteinExistence type="predicted"/>
<reference evidence="1 2" key="1">
    <citation type="submission" date="2019-11" db="EMBL/GenBank/DDBJ databases">
        <title>Pseudmonas karstica sp. nov. and Pseudomonas spelaei sp. nov. from caves.</title>
        <authorList>
            <person name="Zeman M."/>
        </authorList>
    </citation>
    <scope>NUCLEOTIDE SEQUENCE [LARGE SCALE GENOMIC DNA]</scope>
    <source>
        <strain evidence="1 2">CCM 7891</strain>
    </source>
</reference>
<evidence type="ECO:0000313" key="1">
    <source>
        <dbReference type="EMBL" id="MTD19168.1"/>
    </source>
</evidence>
<evidence type="ECO:0000313" key="2">
    <source>
        <dbReference type="Proteomes" id="UP000431485"/>
    </source>
</evidence>
<keyword evidence="2" id="KW-1185">Reference proteome</keyword>
<dbReference type="Proteomes" id="UP000431485">
    <property type="component" value="Unassembled WGS sequence"/>
</dbReference>
<dbReference type="EMBL" id="WLYI01000009">
    <property type="protein sequence ID" value="MTD19168.1"/>
    <property type="molecule type" value="Genomic_DNA"/>
</dbReference>
<gene>
    <name evidence="1" type="ORF">GIR22_08380</name>
</gene>
<organism evidence="1 2">
    <name type="scientific">Pseudomonas karstica</name>
    <dbReference type="NCBI Taxonomy" id="1055468"/>
    <lineage>
        <taxon>Bacteria</taxon>
        <taxon>Pseudomonadati</taxon>
        <taxon>Pseudomonadota</taxon>
        <taxon>Gammaproteobacteria</taxon>
        <taxon>Pseudomonadales</taxon>
        <taxon>Pseudomonadaceae</taxon>
        <taxon>Pseudomonas</taxon>
    </lineage>
</organism>
<accession>A0A7X2UY56</accession>
<sequence length="292" mass="33503">MKNPLISEATKFSLGDISTPYKASGFWGWAFSNMSVPMLRGVLIEYILVQHLIENIDQIVGETVRTLTTWHPRKGDLEKSIREHYESQPHGDVFDLQLTWGTTCEFKTTRAPKTWSLSKTTYWNPLKDANCWTYGFPAQIYILAVLESEAELRGDVLDLGALNFYIRTGRELDKSVGDRPSARFSDFSEGEPLICTFDELIEKIAEVQKNRLTEILEQIESGWKLDHSAYKNTYPLAVELPEGVQAGFYEQDTKKLVEIINVPWLPNTTPDWRDWEQAGFQYVHTLSAKNSR</sequence>
<comment type="caution">
    <text evidence="1">The sequence shown here is derived from an EMBL/GenBank/DDBJ whole genome shotgun (WGS) entry which is preliminary data.</text>
</comment>
<dbReference type="AlphaFoldDB" id="A0A7X2UY56"/>
<protein>
    <submittedName>
        <fullName evidence="1">Uncharacterized protein</fullName>
    </submittedName>
</protein>